<keyword evidence="2 6" id="KW-0812">Transmembrane</keyword>
<evidence type="ECO:0000256" key="3">
    <source>
        <dbReference type="ARBA" id="ARBA00022989"/>
    </source>
</evidence>
<keyword evidence="4 6" id="KW-0472">Membrane</keyword>
<proteinExistence type="predicted"/>
<reference evidence="8" key="1">
    <citation type="journal article" date="2019" name="Int. J. Syst. Evol. Microbiol.">
        <title>The Global Catalogue of Microorganisms (GCM) 10K type strain sequencing project: providing services to taxonomists for standard genome sequencing and annotation.</title>
        <authorList>
            <consortium name="The Broad Institute Genomics Platform"/>
            <consortium name="The Broad Institute Genome Sequencing Center for Infectious Disease"/>
            <person name="Wu L."/>
            <person name="Ma J."/>
        </authorList>
    </citation>
    <scope>NUCLEOTIDE SEQUENCE [LARGE SCALE GENOMIC DNA]</scope>
    <source>
        <strain evidence="8">JCM 11650</strain>
    </source>
</reference>
<organism evidence="7 8">
    <name type="scientific">Brachybacterium rhamnosum</name>
    <dbReference type="NCBI Taxonomy" id="173361"/>
    <lineage>
        <taxon>Bacteria</taxon>
        <taxon>Bacillati</taxon>
        <taxon>Actinomycetota</taxon>
        <taxon>Actinomycetes</taxon>
        <taxon>Micrococcales</taxon>
        <taxon>Dermabacteraceae</taxon>
        <taxon>Brachybacterium</taxon>
    </lineage>
</organism>
<feature type="transmembrane region" description="Helical" evidence="6">
    <location>
        <begin position="32"/>
        <end position="52"/>
    </location>
</feature>
<dbReference type="PANTHER" id="PTHR30168">
    <property type="entry name" value="PUTATIVE MEMBRANE PROTEIN YPFJ"/>
    <property type="match status" value="1"/>
</dbReference>
<dbReference type="InterPro" id="IPR007343">
    <property type="entry name" value="Uncharacterised_pept_Zn_put"/>
</dbReference>
<evidence type="ECO:0000256" key="6">
    <source>
        <dbReference type="SAM" id="Phobius"/>
    </source>
</evidence>
<protein>
    <submittedName>
        <fullName evidence="7">Neutral zinc metallopeptidase</fullName>
    </submittedName>
</protein>
<evidence type="ECO:0000313" key="8">
    <source>
        <dbReference type="Proteomes" id="UP001597280"/>
    </source>
</evidence>
<dbReference type="SUPFAM" id="SSF55486">
    <property type="entry name" value="Metalloproteases ('zincins'), catalytic domain"/>
    <property type="match status" value="1"/>
</dbReference>
<name>A0ABW4PWH0_9MICO</name>
<evidence type="ECO:0000256" key="5">
    <source>
        <dbReference type="SAM" id="MobiDB-lite"/>
    </source>
</evidence>
<comment type="caution">
    <text evidence="7">The sequence shown here is derived from an EMBL/GenBank/DDBJ whole genome shotgun (WGS) entry which is preliminary data.</text>
</comment>
<keyword evidence="8" id="KW-1185">Reference proteome</keyword>
<dbReference type="RefSeq" id="WP_137769904.1">
    <property type="nucleotide sequence ID" value="NZ_BAAAIS010000002.1"/>
</dbReference>
<dbReference type="EMBL" id="JBHUFL010000002">
    <property type="protein sequence ID" value="MFD1835169.1"/>
    <property type="molecule type" value="Genomic_DNA"/>
</dbReference>
<comment type="subcellular location">
    <subcellularLocation>
        <location evidence="1">Membrane</location>
        <topology evidence="1">Single-pass membrane protein</topology>
    </subcellularLocation>
</comment>
<dbReference type="Pfam" id="PF04228">
    <property type="entry name" value="Zn_peptidase"/>
    <property type="match status" value="1"/>
</dbReference>
<evidence type="ECO:0000313" key="7">
    <source>
        <dbReference type="EMBL" id="MFD1835169.1"/>
    </source>
</evidence>
<evidence type="ECO:0000256" key="2">
    <source>
        <dbReference type="ARBA" id="ARBA00022692"/>
    </source>
</evidence>
<evidence type="ECO:0000256" key="1">
    <source>
        <dbReference type="ARBA" id="ARBA00004167"/>
    </source>
</evidence>
<dbReference type="Proteomes" id="UP001597280">
    <property type="component" value="Unassembled WGS sequence"/>
</dbReference>
<accession>A0ABW4PWH0</accession>
<dbReference type="PANTHER" id="PTHR30168:SF0">
    <property type="entry name" value="INNER MEMBRANE PROTEIN"/>
    <property type="match status" value="1"/>
</dbReference>
<sequence>MTFNPDAEIQSGNTRSGGGGGMLPRGGGGGRIALGGGGGCLLLVIVIVFTLMGGNPMDLLGGGGTQTEAASSGEGGALEQCSTGEDANTDDKCLVQGVVESADSLWAQLGPDSGIEFREPQAVIFSDQVQTGCGAATSDVGPFYCPADQTIYVDDSFFGDLQSRFGADGGQFAKMYVVAHEYGHHIQNLSGTMSKVDHQETGPQSGGVRLELQADCYAGVWANHASTTTDDNGVTMLQPLTDQDIQSALSAASAVGDDHIQGDVSGGQVQPETWTHGSSEQRQNWFMTGYQEGTVEACDTFGADSV</sequence>
<gene>
    <name evidence="7" type="ORF">ACFSDA_08765</name>
</gene>
<keyword evidence="3 6" id="KW-1133">Transmembrane helix</keyword>
<evidence type="ECO:0000256" key="4">
    <source>
        <dbReference type="ARBA" id="ARBA00023136"/>
    </source>
</evidence>
<feature type="region of interest" description="Disordered" evidence="5">
    <location>
        <begin position="1"/>
        <end position="23"/>
    </location>
</feature>